<reference evidence="9" key="1">
    <citation type="submission" date="2023-03" db="EMBL/GenBank/DDBJ databases">
        <title>Massive genome expansion in bonnet fungi (Mycena s.s.) driven by repeated elements and novel gene families across ecological guilds.</title>
        <authorList>
            <consortium name="Lawrence Berkeley National Laboratory"/>
            <person name="Harder C.B."/>
            <person name="Miyauchi S."/>
            <person name="Viragh M."/>
            <person name="Kuo A."/>
            <person name="Thoen E."/>
            <person name="Andreopoulos B."/>
            <person name="Lu D."/>
            <person name="Skrede I."/>
            <person name="Drula E."/>
            <person name="Henrissat B."/>
            <person name="Morin E."/>
            <person name="Kohler A."/>
            <person name="Barry K."/>
            <person name="LaButti K."/>
            <person name="Morin E."/>
            <person name="Salamov A."/>
            <person name="Lipzen A."/>
            <person name="Mereny Z."/>
            <person name="Hegedus B."/>
            <person name="Baldrian P."/>
            <person name="Stursova M."/>
            <person name="Weitz H."/>
            <person name="Taylor A."/>
            <person name="Grigoriev I.V."/>
            <person name="Nagy L.G."/>
            <person name="Martin F."/>
            <person name="Kauserud H."/>
        </authorList>
    </citation>
    <scope>NUCLEOTIDE SEQUENCE</scope>
    <source>
        <strain evidence="9">CBHHK067</strain>
    </source>
</reference>
<evidence type="ECO:0000256" key="6">
    <source>
        <dbReference type="ARBA" id="ARBA00023004"/>
    </source>
</evidence>
<keyword evidence="4" id="KW-0479">Metal-binding</keyword>
<keyword evidence="2" id="KW-0575">Peroxidase</keyword>
<evidence type="ECO:0000256" key="1">
    <source>
        <dbReference type="ARBA" id="ARBA00001970"/>
    </source>
</evidence>
<keyword evidence="6" id="KW-0408">Iron</keyword>
<gene>
    <name evidence="9" type="ORF">B0H17DRAFT_1193959</name>
</gene>
<dbReference type="PANTHER" id="PTHR33577:SF9">
    <property type="entry name" value="PEROXIDASE STCC"/>
    <property type="match status" value="1"/>
</dbReference>
<dbReference type="Proteomes" id="UP001221757">
    <property type="component" value="Unassembled WGS sequence"/>
</dbReference>
<keyword evidence="3" id="KW-0349">Heme</keyword>
<accession>A0AAD7GS55</accession>
<dbReference type="AlphaFoldDB" id="A0AAD7GS55"/>
<evidence type="ECO:0000259" key="8">
    <source>
        <dbReference type="PROSITE" id="PS51405"/>
    </source>
</evidence>
<dbReference type="GO" id="GO:0046872">
    <property type="term" value="F:metal ion binding"/>
    <property type="evidence" value="ECO:0007669"/>
    <property type="project" value="UniProtKB-KW"/>
</dbReference>
<comment type="cofactor">
    <cofactor evidence="1">
        <name>heme b</name>
        <dbReference type="ChEBI" id="CHEBI:60344"/>
    </cofactor>
</comment>
<dbReference type="Pfam" id="PF01328">
    <property type="entry name" value="Peroxidase_2"/>
    <property type="match status" value="1"/>
</dbReference>
<sequence length="194" mass="21255">MILDAAIMLEIIIAFCAYFRAKLEADHLEAEVIISAAKFGLLSGNAPTSLDLDALKLHNLLEHDASISCNDFGIGDNLHLNETVFTTLASANPDVNCYNVTSAGQVQYSRWANSLAINPKVTNTRKEFIFSTIESALYLSVMGDPLPGVAPKKYIFFREERLPIPEGWSRSMTMITTETMSPIQDLVIQAANGA</sequence>
<keyword evidence="10" id="KW-1185">Reference proteome</keyword>
<evidence type="ECO:0000256" key="5">
    <source>
        <dbReference type="ARBA" id="ARBA00023002"/>
    </source>
</evidence>
<evidence type="ECO:0000313" key="10">
    <source>
        <dbReference type="Proteomes" id="UP001221757"/>
    </source>
</evidence>
<keyword evidence="5" id="KW-0560">Oxidoreductase</keyword>
<comment type="similarity">
    <text evidence="7">Belongs to the chloroperoxidase family.</text>
</comment>
<dbReference type="PROSITE" id="PS51405">
    <property type="entry name" value="HEME_HALOPEROXIDASE"/>
    <property type="match status" value="1"/>
</dbReference>
<dbReference type="InterPro" id="IPR036851">
    <property type="entry name" value="Chloroperoxidase-like_sf"/>
</dbReference>
<proteinExistence type="inferred from homology"/>
<evidence type="ECO:0000256" key="3">
    <source>
        <dbReference type="ARBA" id="ARBA00022617"/>
    </source>
</evidence>
<dbReference type="GO" id="GO:0004601">
    <property type="term" value="F:peroxidase activity"/>
    <property type="evidence" value="ECO:0007669"/>
    <property type="project" value="UniProtKB-KW"/>
</dbReference>
<feature type="domain" description="Heme haloperoxidase family profile" evidence="8">
    <location>
        <begin position="1"/>
        <end position="185"/>
    </location>
</feature>
<evidence type="ECO:0000313" key="9">
    <source>
        <dbReference type="EMBL" id="KAJ7704040.1"/>
    </source>
</evidence>
<dbReference type="Gene3D" id="1.10.489.10">
    <property type="entry name" value="Chloroperoxidase-like"/>
    <property type="match status" value="1"/>
</dbReference>
<organism evidence="9 10">
    <name type="scientific">Mycena rosella</name>
    <name type="common">Pink bonnet</name>
    <name type="synonym">Agaricus rosellus</name>
    <dbReference type="NCBI Taxonomy" id="1033263"/>
    <lineage>
        <taxon>Eukaryota</taxon>
        <taxon>Fungi</taxon>
        <taxon>Dikarya</taxon>
        <taxon>Basidiomycota</taxon>
        <taxon>Agaricomycotina</taxon>
        <taxon>Agaricomycetes</taxon>
        <taxon>Agaricomycetidae</taxon>
        <taxon>Agaricales</taxon>
        <taxon>Marasmiineae</taxon>
        <taxon>Mycenaceae</taxon>
        <taxon>Mycena</taxon>
    </lineage>
</organism>
<dbReference type="InterPro" id="IPR000028">
    <property type="entry name" value="Chloroperoxidase"/>
</dbReference>
<name>A0AAD7GS55_MYCRO</name>
<evidence type="ECO:0000256" key="2">
    <source>
        <dbReference type="ARBA" id="ARBA00022559"/>
    </source>
</evidence>
<dbReference type="EMBL" id="JARKIE010000011">
    <property type="protein sequence ID" value="KAJ7704040.1"/>
    <property type="molecule type" value="Genomic_DNA"/>
</dbReference>
<evidence type="ECO:0000256" key="7">
    <source>
        <dbReference type="ARBA" id="ARBA00025795"/>
    </source>
</evidence>
<protein>
    <recommendedName>
        <fullName evidence="8">Heme haloperoxidase family profile domain-containing protein</fullName>
    </recommendedName>
</protein>
<evidence type="ECO:0000256" key="4">
    <source>
        <dbReference type="ARBA" id="ARBA00022723"/>
    </source>
</evidence>
<comment type="caution">
    <text evidence="9">The sequence shown here is derived from an EMBL/GenBank/DDBJ whole genome shotgun (WGS) entry which is preliminary data.</text>
</comment>
<dbReference type="PANTHER" id="PTHR33577">
    <property type="entry name" value="STERIGMATOCYSTIN BIOSYNTHESIS PEROXIDASE STCC-RELATED"/>
    <property type="match status" value="1"/>
</dbReference>